<dbReference type="Gene3D" id="3.10.490.10">
    <property type="entry name" value="Gamma-glutamyl cyclotransferase-like"/>
    <property type="match status" value="1"/>
</dbReference>
<name>A0A8H8RIL1_9HELO</name>
<dbReference type="AlphaFoldDB" id="A0A8H8RIL1"/>
<dbReference type="Proteomes" id="UP000443090">
    <property type="component" value="Unassembled WGS sequence"/>
</dbReference>
<evidence type="ECO:0000256" key="1">
    <source>
        <dbReference type="ARBA" id="ARBA00008861"/>
    </source>
</evidence>
<dbReference type="Pfam" id="PF06094">
    <property type="entry name" value="GGACT"/>
    <property type="match status" value="1"/>
</dbReference>
<dbReference type="InterPro" id="IPR045038">
    <property type="entry name" value="AIG2-like"/>
</dbReference>
<keyword evidence="2" id="KW-0808">Transferase</keyword>
<evidence type="ECO:0000256" key="3">
    <source>
        <dbReference type="ARBA" id="ARBA00030602"/>
    </source>
</evidence>
<comment type="similarity">
    <text evidence="1">Belongs to the gamma-glutamylcyclotransferase family.</text>
</comment>
<feature type="region of interest" description="Disordered" evidence="4">
    <location>
        <begin position="1"/>
        <end position="21"/>
    </location>
</feature>
<evidence type="ECO:0000313" key="6">
    <source>
        <dbReference type="EMBL" id="TVY36186.1"/>
    </source>
</evidence>
<dbReference type="SUPFAM" id="SSF110857">
    <property type="entry name" value="Gamma-glutamyl cyclotransferase-like"/>
    <property type="match status" value="1"/>
</dbReference>
<organism evidence="6 7">
    <name type="scientific">Lachnellula occidentalis</name>
    <dbReference type="NCBI Taxonomy" id="215460"/>
    <lineage>
        <taxon>Eukaryota</taxon>
        <taxon>Fungi</taxon>
        <taxon>Dikarya</taxon>
        <taxon>Ascomycota</taxon>
        <taxon>Pezizomycotina</taxon>
        <taxon>Leotiomycetes</taxon>
        <taxon>Helotiales</taxon>
        <taxon>Lachnaceae</taxon>
        <taxon>Lachnellula</taxon>
    </lineage>
</organism>
<dbReference type="PANTHER" id="PTHR31544:SF4">
    <property type="entry name" value="GAMMA-GLUTAMYLCYCLOTRANSFERASE-RELATED"/>
    <property type="match status" value="1"/>
</dbReference>
<keyword evidence="7" id="KW-1185">Reference proteome</keyword>
<evidence type="ECO:0000259" key="5">
    <source>
        <dbReference type="Pfam" id="PF06094"/>
    </source>
</evidence>
<feature type="compositionally biased region" description="Polar residues" evidence="4">
    <location>
        <begin position="1"/>
        <end position="15"/>
    </location>
</feature>
<comment type="caution">
    <text evidence="6">The sequence shown here is derived from an EMBL/GenBank/DDBJ whole genome shotgun (WGS) entry which is preliminary data.</text>
</comment>
<dbReference type="InterPro" id="IPR036568">
    <property type="entry name" value="GGCT-like_sf"/>
</dbReference>
<gene>
    <name evidence="6" type="ORF">LOCC1_G006124</name>
</gene>
<dbReference type="EMBL" id="QGMI01000862">
    <property type="protein sequence ID" value="TVY36186.1"/>
    <property type="molecule type" value="Genomic_DNA"/>
</dbReference>
<feature type="domain" description="Gamma-glutamylcyclotransferase AIG2-like" evidence="5">
    <location>
        <begin position="30"/>
        <end position="150"/>
    </location>
</feature>
<evidence type="ECO:0000256" key="4">
    <source>
        <dbReference type="SAM" id="MobiDB-lite"/>
    </source>
</evidence>
<dbReference type="CDD" id="cd06661">
    <property type="entry name" value="GGCT_like"/>
    <property type="match status" value="1"/>
</dbReference>
<accession>A0A8H8RIL1</accession>
<reference evidence="6 7" key="1">
    <citation type="submission" date="2018-05" db="EMBL/GenBank/DDBJ databases">
        <title>Genome sequencing and assembly of the regulated plant pathogen Lachnellula willkommii and related sister species for the development of diagnostic species identification markers.</title>
        <authorList>
            <person name="Giroux E."/>
            <person name="Bilodeau G."/>
        </authorList>
    </citation>
    <scope>NUCLEOTIDE SEQUENCE [LARGE SCALE GENOMIC DNA]</scope>
    <source>
        <strain evidence="6 7">CBS 160.35</strain>
    </source>
</reference>
<proteinExistence type="inferred from homology"/>
<sequence>MSSNPQEANTPSSKPTRIAPPNVPFTPCHMFFYGSLMDPSQLKYITKLPHSTTPALVPATITGFRIKMWSIYPTLIAVASSTPNTSAEKSDNTPVSGMLWKCETQAQFQSLMRYETDAYTWSFCTAQLEDETLLEGVRTFCWAGEPDSAELTEGAFDLEHWRTCVGW</sequence>
<dbReference type="InterPro" id="IPR009288">
    <property type="entry name" value="AIG2-like_dom"/>
</dbReference>
<protein>
    <recommendedName>
        <fullName evidence="3">Putative gamma-glutamylcyclotransferase</fullName>
    </recommendedName>
</protein>
<evidence type="ECO:0000313" key="7">
    <source>
        <dbReference type="Proteomes" id="UP000443090"/>
    </source>
</evidence>
<dbReference type="OrthoDB" id="3262926at2759"/>
<dbReference type="GO" id="GO:0016740">
    <property type="term" value="F:transferase activity"/>
    <property type="evidence" value="ECO:0007669"/>
    <property type="project" value="UniProtKB-KW"/>
</dbReference>
<dbReference type="InterPro" id="IPR013024">
    <property type="entry name" value="GGCT-like"/>
</dbReference>
<evidence type="ECO:0000256" key="2">
    <source>
        <dbReference type="ARBA" id="ARBA00022679"/>
    </source>
</evidence>
<dbReference type="PANTHER" id="PTHR31544">
    <property type="entry name" value="AIG2-LIKE PROTEIN D"/>
    <property type="match status" value="1"/>
</dbReference>